<dbReference type="SUPFAM" id="SSF69593">
    <property type="entry name" value="Glycerol-3-phosphate (1)-acyltransferase"/>
    <property type="match status" value="1"/>
</dbReference>
<keyword evidence="2" id="KW-0436">Ligase</keyword>
<dbReference type="Gene3D" id="3.30.300.30">
    <property type="match status" value="1"/>
</dbReference>
<feature type="compositionally biased region" description="Low complexity" evidence="6">
    <location>
        <begin position="101"/>
        <end position="113"/>
    </location>
</feature>
<protein>
    <submittedName>
        <fullName evidence="9">AMP-binding protein</fullName>
    </submittedName>
</protein>
<dbReference type="InterPro" id="IPR002123">
    <property type="entry name" value="Plipid/glycerol_acylTrfase"/>
</dbReference>
<dbReference type="EMBL" id="JAYGII010000026">
    <property type="protein sequence ID" value="MEA5446289.1"/>
    <property type="molecule type" value="Genomic_DNA"/>
</dbReference>
<comment type="caution">
    <text evidence="9">The sequence shown here is derived from an EMBL/GenBank/DDBJ whole genome shotgun (WGS) entry which is preliminary data.</text>
</comment>
<sequence length="945" mass="103488">MTDRSEELEAGLLTLVVEVISELHPGRPVPELDRDTDLEAEAGLDSLGRVELMLRVEKRFGVSVPDEEAVGAKTPADLIRALQERGAKPVAVSTEPEARESAPTAAAAEPKQAGTLPEVLDWHANRAGERRCLTLFDDSGQGPGLDHEALRRGAAEVAAGLRERGIGPDDTVALMLPTGLDFFFAFHGVMWAGAVPVPLYPPVRASQLEDHLRRIGGVLENAGTRCFIASRETVRAGQLLRGLAAALDHVVTVPALRRGVAPADRVPRKSDDLAFLQYTSGTTGQPKGVMLTHGNLLANIRSMGQVVEASSDDHFVSWLPLYHDMGLIGACLGTLYYSIPLTLMSPLQFMARPQRWLWAIHRHRATLSAAPNFAYDLCARRLADEDVEGLDLSSWRVAFNGAEPVSPGTLESFCERFGPHGFSRRTMSPVYGLAESSVGLSFPPLDRGPWVDRVKRDTFERRGKAVPANSDDPHPRLFVACGKALPGHELRVVDDKGKPVADRVQGRLEFRGPSCTRGYFQNPAASEKLFSDDGWLDSGDLAYLDRGELFLTGRVKDLIIRGGRNYYPYEIEQAVSQIPGIRSNNVAVFASPDPDTGTERLVVVAETRETAQERLKELEQAVRDASLELLETPPEVISLVPPQSVPKTSSGKIRRPACRALFEQGRLGQRHRLGAQLLRLLGRGLPQLMRRGARRVGRGLFNLWLWLLVLIFALPLAVIMTLLPGRRLRAAVSRFGAGMLGLLSGAGPVVSGRENLPDGPCVVVCNHASYLDGFGLRAALPGSLVFVVKREIVRNPPLWWLLRRAGATPVERFDYRRSLADLEQAMARMASGERLMFFPEGTLTRAPGLQAFRVGAFMAAVRKGVPVVPVSIRGSRDMLRGFSFFVRPGRVSVTVGKPIHPDGDDWDAALKLRDQARDWILEHCGEPDLGTHTSSLMDLRKNIGL</sequence>
<dbReference type="FunFam" id="3.40.50.12780:FF:000013">
    <property type="entry name" value="Long-chain-fatty-acid--AMP ligase FadD32"/>
    <property type="match status" value="1"/>
</dbReference>
<dbReference type="RefSeq" id="WP_346051818.1">
    <property type="nucleotide sequence ID" value="NZ_JAYGII010000017.1"/>
</dbReference>
<dbReference type="GO" id="GO:0071766">
    <property type="term" value="P:Actinobacterium-type cell wall biogenesis"/>
    <property type="evidence" value="ECO:0007669"/>
    <property type="project" value="UniProtKB-ARBA"/>
</dbReference>
<evidence type="ECO:0000256" key="2">
    <source>
        <dbReference type="ARBA" id="ARBA00022598"/>
    </source>
</evidence>
<dbReference type="Gene3D" id="3.40.50.12780">
    <property type="entry name" value="N-terminal domain of ligase-like"/>
    <property type="match status" value="1"/>
</dbReference>
<dbReference type="PANTHER" id="PTHR22754:SF32">
    <property type="entry name" value="DISCO-INTERACTING PROTEIN 2"/>
    <property type="match status" value="1"/>
</dbReference>
<dbReference type="GO" id="GO:0005886">
    <property type="term" value="C:plasma membrane"/>
    <property type="evidence" value="ECO:0007669"/>
    <property type="project" value="TreeGrafter"/>
</dbReference>
<evidence type="ECO:0000256" key="4">
    <source>
        <dbReference type="ARBA" id="ARBA00023098"/>
    </source>
</evidence>
<keyword evidence="11" id="KW-1185">Reference proteome</keyword>
<keyword evidence="7" id="KW-0472">Membrane</keyword>
<dbReference type="InterPro" id="IPR042099">
    <property type="entry name" value="ANL_N_sf"/>
</dbReference>
<dbReference type="EMBL" id="JAYGII010000017">
    <property type="protein sequence ID" value="MEA5445919.1"/>
    <property type="molecule type" value="Genomic_DNA"/>
</dbReference>
<feature type="coiled-coil region" evidence="5">
    <location>
        <begin position="601"/>
        <end position="628"/>
    </location>
</feature>
<dbReference type="Pfam" id="PF00501">
    <property type="entry name" value="AMP-binding"/>
    <property type="match status" value="1"/>
</dbReference>
<dbReference type="InterPro" id="IPR025110">
    <property type="entry name" value="AMP-bd_C"/>
</dbReference>
<evidence type="ECO:0000256" key="3">
    <source>
        <dbReference type="ARBA" id="ARBA00022832"/>
    </source>
</evidence>
<dbReference type="InterPro" id="IPR000873">
    <property type="entry name" value="AMP-dep_synth/lig_dom"/>
</dbReference>
<evidence type="ECO:0000259" key="8">
    <source>
        <dbReference type="PROSITE" id="PS50075"/>
    </source>
</evidence>
<keyword evidence="7" id="KW-1133">Transmembrane helix</keyword>
<dbReference type="PROSITE" id="PS50075">
    <property type="entry name" value="CARRIER"/>
    <property type="match status" value="1"/>
</dbReference>
<dbReference type="InterPro" id="IPR036736">
    <property type="entry name" value="ACP-like_sf"/>
</dbReference>
<name>A0AAP6MK73_9GAMM</name>
<feature type="domain" description="Carrier" evidence="8">
    <location>
        <begin position="6"/>
        <end position="86"/>
    </location>
</feature>
<dbReference type="GO" id="GO:0006633">
    <property type="term" value="P:fatty acid biosynthetic process"/>
    <property type="evidence" value="ECO:0007669"/>
    <property type="project" value="TreeGrafter"/>
</dbReference>
<dbReference type="InterPro" id="IPR020845">
    <property type="entry name" value="AMP-binding_CS"/>
</dbReference>
<dbReference type="SUPFAM" id="SSF47336">
    <property type="entry name" value="ACP-like"/>
    <property type="match status" value="1"/>
</dbReference>
<evidence type="ECO:0000256" key="7">
    <source>
        <dbReference type="SAM" id="Phobius"/>
    </source>
</evidence>
<dbReference type="SMART" id="SM00563">
    <property type="entry name" value="PlsC"/>
    <property type="match status" value="1"/>
</dbReference>
<organism evidence="9 11">
    <name type="scientific">Natronospira elongata</name>
    <dbReference type="NCBI Taxonomy" id="3110268"/>
    <lineage>
        <taxon>Bacteria</taxon>
        <taxon>Pseudomonadati</taxon>
        <taxon>Pseudomonadota</taxon>
        <taxon>Gammaproteobacteria</taxon>
        <taxon>Natronospirales</taxon>
        <taxon>Natronospiraceae</taxon>
        <taxon>Natronospira</taxon>
    </lineage>
</organism>
<dbReference type="Pfam" id="PF01553">
    <property type="entry name" value="Acyltransferase"/>
    <property type="match status" value="1"/>
</dbReference>
<evidence type="ECO:0000256" key="5">
    <source>
        <dbReference type="SAM" id="Coils"/>
    </source>
</evidence>
<feature type="transmembrane region" description="Helical" evidence="7">
    <location>
        <begin position="703"/>
        <end position="723"/>
    </location>
</feature>
<proteinExistence type="inferred from homology"/>
<dbReference type="GO" id="GO:0070566">
    <property type="term" value="F:adenylyltransferase activity"/>
    <property type="evidence" value="ECO:0007669"/>
    <property type="project" value="TreeGrafter"/>
</dbReference>
<dbReference type="SUPFAM" id="SSF56801">
    <property type="entry name" value="Acetyl-CoA synthetase-like"/>
    <property type="match status" value="1"/>
</dbReference>
<dbReference type="PANTHER" id="PTHR22754">
    <property type="entry name" value="DISCO-INTERACTING PROTEIN 2 DIP2 -RELATED"/>
    <property type="match status" value="1"/>
</dbReference>
<evidence type="ECO:0000313" key="11">
    <source>
        <dbReference type="Proteomes" id="UP001302316"/>
    </source>
</evidence>
<keyword evidence="7" id="KW-0812">Transmembrane</keyword>
<comment type="similarity">
    <text evidence="1">Belongs to the ATP-dependent AMP-binding enzyme family.</text>
</comment>
<evidence type="ECO:0000313" key="9">
    <source>
        <dbReference type="EMBL" id="MEA5445919.1"/>
    </source>
</evidence>
<dbReference type="AlphaFoldDB" id="A0AAP6MK73"/>
<dbReference type="GO" id="GO:0016746">
    <property type="term" value="F:acyltransferase activity"/>
    <property type="evidence" value="ECO:0007669"/>
    <property type="project" value="InterPro"/>
</dbReference>
<dbReference type="InterPro" id="IPR009081">
    <property type="entry name" value="PP-bd_ACP"/>
</dbReference>
<dbReference type="Pfam" id="PF13193">
    <property type="entry name" value="AMP-binding_C"/>
    <property type="match status" value="1"/>
</dbReference>
<keyword evidence="4" id="KW-0443">Lipid metabolism</keyword>
<keyword evidence="5" id="KW-0175">Coiled coil</keyword>
<evidence type="ECO:0000256" key="1">
    <source>
        <dbReference type="ARBA" id="ARBA00006432"/>
    </source>
</evidence>
<dbReference type="GO" id="GO:0016874">
    <property type="term" value="F:ligase activity"/>
    <property type="evidence" value="ECO:0007669"/>
    <property type="project" value="UniProtKB-KW"/>
</dbReference>
<accession>A0AAP6MK73</accession>
<dbReference type="Proteomes" id="UP001302316">
    <property type="component" value="Unassembled WGS sequence"/>
</dbReference>
<evidence type="ECO:0000313" key="10">
    <source>
        <dbReference type="EMBL" id="MEA5446289.1"/>
    </source>
</evidence>
<dbReference type="Gene3D" id="1.10.1200.10">
    <property type="entry name" value="ACP-like"/>
    <property type="match status" value="1"/>
</dbReference>
<gene>
    <name evidence="9" type="ORF">VCB98_08820</name>
    <name evidence="10" type="ORF">VCB98_10705</name>
</gene>
<dbReference type="InterPro" id="IPR040097">
    <property type="entry name" value="FAAL/FAAC"/>
</dbReference>
<reference evidence="9 11" key="1">
    <citation type="submission" date="2023-12" db="EMBL/GenBank/DDBJ databases">
        <title>Whole-genome sequencing of halo(alkali)philic microorganisms from hypersaline lakes.</title>
        <authorList>
            <person name="Sorokin D.Y."/>
            <person name="Merkel A.Y."/>
            <person name="Messina E."/>
            <person name="Yakimov M."/>
        </authorList>
    </citation>
    <scope>NUCLEOTIDE SEQUENCE [LARGE SCALE GENOMIC DNA]</scope>
    <source>
        <strain evidence="9 11">AB-CW1</strain>
    </source>
</reference>
<dbReference type="Pfam" id="PF00550">
    <property type="entry name" value="PP-binding"/>
    <property type="match status" value="1"/>
</dbReference>
<dbReference type="CDD" id="cd07989">
    <property type="entry name" value="LPLAT_AGPAT-like"/>
    <property type="match status" value="1"/>
</dbReference>
<dbReference type="CDD" id="cd05931">
    <property type="entry name" value="FAAL"/>
    <property type="match status" value="1"/>
</dbReference>
<dbReference type="InterPro" id="IPR045851">
    <property type="entry name" value="AMP-bd_C_sf"/>
</dbReference>
<keyword evidence="3" id="KW-0276">Fatty acid metabolism</keyword>
<dbReference type="PROSITE" id="PS00455">
    <property type="entry name" value="AMP_BINDING"/>
    <property type="match status" value="1"/>
</dbReference>
<feature type="region of interest" description="Disordered" evidence="6">
    <location>
        <begin position="86"/>
        <end position="114"/>
    </location>
</feature>
<evidence type="ECO:0000256" key="6">
    <source>
        <dbReference type="SAM" id="MobiDB-lite"/>
    </source>
</evidence>